<dbReference type="Proteomes" id="UP000503251">
    <property type="component" value="Chromosome"/>
</dbReference>
<dbReference type="RefSeq" id="WP_144307339.1">
    <property type="nucleotide sequence ID" value="NZ_CP039543.1"/>
</dbReference>
<reference evidence="2 3" key="1">
    <citation type="submission" date="2019-04" db="EMBL/GenBank/DDBJ databases">
        <title>Isolation and culture of sulfate reducing bacteria from the cold seep of the South China Sea.</title>
        <authorList>
            <person name="Sun C."/>
            <person name="Liu R."/>
        </authorList>
    </citation>
    <scope>NUCLEOTIDE SEQUENCE [LARGE SCALE GENOMIC DNA]</scope>
    <source>
        <strain evidence="2 3">CS1</strain>
    </source>
</reference>
<keyword evidence="3" id="KW-1185">Reference proteome</keyword>
<feature type="transmembrane region" description="Helical" evidence="1">
    <location>
        <begin position="29"/>
        <end position="46"/>
    </location>
</feature>
<evidence type="ECO:0000256" key="1">
    <source>
        <dbReference type="SAM" id="Phobius"/>
    </source>
</evidence>
<feature type="transmembrane region" description="Helical" evidence="1">
    <location>
        <begin position="6"/>
        <end position="22"/>
    </location>
</feature>
<evidence type="ECO:0000313" key="3">
    <source>
        <dbReference type="Proteomes" id="UP000503251"/>
    </source>
</evidence>
<organism evidence="2 3">
    <name type="scientific">Oceanidesulfovibrio marinus</name>
    <dbReference type="NCBI Taxonomy" id="370038"/>
    <lineage>
        <taxon>Bacteria</taxon>
        <taxon>Pseudomonadati</taxon>
        <taxon>Thermodesulfobacteriota</taxon>
        <taxon>Desulfovibrionia</taxon>
        <taxon>Desulfovibrionales</taxon>
        <taxon>Desulfovibrionaceae</taxon>
        <taxon>Oceanidesulfovibrio</taxon>
    </lineage>
</organism>
<keyword evidence="1" id="KW-1133">Transmembrane helix</keyword>
<keyword evidence="1" id="KW-0812">Transmembrane</keyword>
<proteinExistence type="predicted"/>
<name>A0ABX6NCZ1_9BACT</name>
<accession>A0ABX6NCZ1</accession>
<evidence type="ECO:0000313" key="2">
    <source>
        <dbReference type="EMBL" id="QJT08049.1"/>
    </source>
</evidence>
<sequence>MKSFHIISVIWVVVVLTLYFFGDAQKMNSTGEMLLLLYSVCIFWIWQSDQGKLHFLGYRKGKRATRPQKDDYINSIIEIYNLIMQNSKVLSSYSANINDLIKKGLVNTFILEEDGEFYKIHKYIDFKNIQDGVSGPSQIFYKDAFFEDIVNVKNVKSHVALLLRQSIVIQDNKLSIRQLNQERCVKLLLEKIDSRSIPPVEFVNNALYVFNLKYDHDLCIPPWPGGC</sequence>
<gene>
    <name evidence="2" type="ORF">E8L03_03520</name>
</gene>
<keyword evidence="1" id="KW-0472">Membrane</keyword>
<dbReference type="EMBL" id="CP039543">
    <property type="protein sequence ID" value="QJT08049.1"/>
    <property type="molecule type" value="Genomic_DNA"/>
</dbReference>
<protein>
    <submittedName>
        <fullName evidence="2">Uncharacterized protein</fullName>
    </submittedName>
</protein>